<proteinExistence type="predicted"/>
<organism evidence="4 5">
    <name type="scientific">Chitinophaga japonensis</name>
    <name type="common">Flexibacter japonensis</name>
    <dbReference type="NCBI Taxonomy" id="104662"/>
    <lineage>
        <taxon>Bacteria</taxon>
        <taxon>Pseudomonadati</taxon>
        <taxon>Bacteroidota</taxon>
        <taxon>Chitinophagia</taxon>
        <taxon>Chitinophagales</taxon>
        <taxon>Chitinophagaceae</taxon>
        <taxon>Chitinophaga</taxon>
    </lineage>
</organism>
<dbReference type="InterPro" id="IPR029058">
    <property type="entry name" value="AB_hydrolase_fold"/>
</dbReference>
<dbReference type="Gene3D" id="1.10.10.800">
    <property type="match status" value="1"/>
</dbReference>
<sequence length="604" mass="66502">METTAIIAVLLNIFESSDARQWEKVQQSFAQEVILDYTSLAGGEPVTLTPQQITNAWQQVLPGFYSTHHQVGSFTAEVQGDSATATCHGLALHYLPNDTHNNIWVVTGTYDFSLRRQHGAWKVSAMRLNLQKQAGNLQLPALAQEQVKAGRPWPPATLTANARAAVESYFSALEKMDINAFMEVWSEDARQEMPLSPAGFPSLLPDRQAIHQQYKALPENYSSMRFPRKLFATDRPDVVIAQFSGNIQLKNGGAYNNNYVNIFRVEGNRIKTVTEYFDPFILEAAFGSTLQRSFNVNGAAADQVSRRDIAFTSNGLVLKGHLYLPPGFSGHRQYPAVIVAGSWITVKEQMPALYARQLAAQGYIALTFDFRYFGASEGQPREFENPRAKIADIQEAVSWLHAQPFTDKDRIALAGICASAGYMADAATADPRVKAVVAIAPWLHNAALLEGIYGSRPGGVAGLIAGGEAAAHEFAASGKTLTIPAASNTDSSAAMYWPGDTLDYYLNPAKGAIPEWPNRLAVLSWPEWLGFDGVAIARQVKQPVYIIHSENAAIPDGARQFYAQLPASKEITWLNQYNQFDFYYQPAAVAQTTGLVVKWLEENM</sequence>
<dbReference type="Pfam" id="PF12680">
    <property type="entry name" value="SnoaL_2"/>
    <property type="match status" value="1"/>
</dbReference>
<feature type="domain" description="SnoaL-like" evidence="2">
    <location>
        <begin position="166"/>
        <end position="271"/>
    </location>
</feature>
<dbReference type="SUPFAM" id="SSF53474">
    <property type="entry name" value="alpha/beta-Hydrolases"/>
    <property type="match status" value="1"/>
</dbReference>
<dbReference type="SUPFAM" id="SSF54427">
    <property type="entry name" value="NTF2-like"/>
    <property type="match status" value="2"/>
</dbReference>
<gene>
    <name evidence="4" type="ORF">LX66_5040</name>
</gene>
<dbReference type="OrthoDB" id="9805123at2"/>
<evidence type="ECO:0000259" key="2">
    <source>
        <dbReference type="Pfam" id="PF12680"/>
    </source>
</evidence>
<evidence type="ECO:0000259" key="1">
    <source>
        <dbReference type="Pfam" id="PF02129"/>
    </source>
</evidence>
<dbReference type="Proteomes" id="UP000316778">
    <property type="component" value="Unassembled WGS sequence"/>
</dbReference>
<reference evidence="4 5" key="1">
    <citation type="journal article" date="2013" name="Stand. Genomic Sci.">
        <title>Genomic Encyclopedia of Type Strains, Phase I: The one thousand microbial genomes (KMG-I) project.</title>
        <authorList>
            <person name="Kyrpides N.C."/>
            <person name="Woyke T."/>
            <person name="Eisen J.A."/>
            <person name="Garrity G."/>
            <person name="Lilburn T.G."/>
            <person name="Beck B.J."/>
            <person name="Whitman W.B."/>
            <person name="Hugenholtz P."/>
            <person name="Klenk H.P."/>
        </authorList>
    </citation>
    <scope>NUCLEOTIDE SEQUENCE [LARGE SCALE GENOMIC DNA]</scope>
    <source>
        <strain evidence="4 5">DSM 13484</strain>
    </source>
</reference>
<dbReference type="InterPro" id="IPR000383">
    <property type="entry name" value="Xaa-Pro-like_dom"/>
</dbReference>
<dbReference type="Gene3D" id="3.10.450.50">
    <property type="match status" value="2"/>
</dbReference>
<evidence type="ECO:0000313" key="4">
    <source>
        <dbReference type="EMBL" id="TWI82467.1"/>
    </source>
</evidence>
<dbReference type="PANTHER" id="PTHR47751:SF1">
    <property type="entry name" value="SUPERFAMILY HYDROLASE, PUTATIVE (AFU_ORTHOLOGUE AFUA_2G16580)-RELATED"/>
    <property type="match status" value="1"/>
</dbReference>
<dbReference type="InterPro" id="IPR051411">
    <property type="entry name" value="Polyketide_trans_af380"/>
</dbReference>
<dbReference type="PANTHER" id="PTHR47751">
    <property type="entry name" value="SUPERFAMILY HYDROLASE, PUTATIVE (AFU_ORTHOLOGUE AFUA_2G16580)-RELATED"/>
    <property type="match status" value="1"/>
</dbReference>
<dbReference type="Gene3D" id="3.40.50.1820">
    <property type="entry name" value="alpha/beta hydrolase"/>
    <property type="match status" value="1"/>
</dbReference>
<keyword evidence="5" id="KW-1185">Reference proteome</keyword>
<dbReference type="InterPro" id="IPR037401">
    <property type="entry name" value="SnoaL-like"/>
</dbReference>
<evidence type="ECO:0000313" key="5">
    <source>
        <dbReference type="Proteomes" id="UP000316778"/>
    </source>
</evidence>
<evidence type="ECO:0000259" key="3">
    <source>
        <dbReference type="Pfam" id="PF13577"/>
    </source>
</evidence>
<name>A0A562SMB1_CHIJA</name>
<keyword evidence="4" id="KW-0378">Hydrolase</keyword>
<dbReference type="EMBL" id="VLLG01000006">
    <property type="protein sequence ID" value="TWI82467.1"/>
    <property type="molecule type" value="Genomic_DNA"/>
</dbReference>
<dbReference type="AlphaFoldDB" id="A0A562SMB1"/>
<feature type="domain" description="Xaa-Pro dipeptidyl-peptidase-like" evidence="1">
    <location>
        <begin position="315"/>
        <end position="444"/>
    </location>
</feature>
<dbReference type="Pfam" id="PF13577">
    <property type="entry name" value="SnoaL_4"/>
    <property type="match status" value="1"/>
</dbReference>
<dbReference type="GO" id="GO:0016787">
    <property type="term" value="F:hydrolase activity"/>
    <property type="evidence" value="ECO:0007669"/>
    <property type="project" value="UniProtKB-KW"/>
</dbReference>
<comment type="caution">
    <text evidence="4">The sequence shown here is derived from an EMBL/GenBank/DDBJ whole genome shotgun (WGS) entry which is preliminary data.</text>
</comment>
<dbReference type="RefSeq" id="WP_145718584.1">
    <property type="nucleotide sequence ID" value="NZ_BAAAFY010000006.1"/>
</dbReference>
<dbReference type="Pfam" id="PF02129">
    <property type="entry name" value="Peptidase_S15"/>
    <property type="match status" value="1"/>
</dbReference>
<accession>A0A562SMB1</accession>
<feature type="domain" description="SnoaL-like" evidence="3">
    <location>
        <begin position="4"/>
        <end position="127"/>
    </location>
</feature>
<protein>
    <submittedName>
        <fullName evidence="4">Dienelactone hydrolase</fullName>
    </submittedName>
</protein>
<dbReference type="InterPro" id="IPR032710">
    <property type="entry name" value="NTF2-like_dom_sf"/>
</dbReference>